<keyword evidence="2" id="KW-0418">Kinase</keyword>
<evidence type="ECO:0000256" key="1">
    <source>
        <dbReference type="SAM" id="MobiDB-lite"/>
    </source>
</evidence>
<feature type="compositionally biased region" description="Basic and acidic residues" evidence="1">
    <location>
        <begin position="82"/>
        <end position="93"/>
    </location>
</feature>
<accession>A0AAV4GVS6</accession>
<keyword evidence="3" id="KW-1185">Reference proteome</keyword>
<comment type="caution">
    <text evidence="2">The sequence shown here is derived from an EMBL/GenBank/DDBJ whole genome shotgun (WGS) entry which is preliminary data.</text>
</comment>
<keyword evidence="2" id="KW-0808">Transferase</keyword>
<feature type="compositionally biased region" description="Low complexity" evidence="1">
    <location>
        <begin position="61"/>
        <end position="75"/>
    </location>
</feature>
<dbReference type="Proteomes" id="UP000762676">
    <property type="component" value="Unassembled WGS sequence"/>
</dbReference>
<feature type="region of interest" description="Disordered" evidence="1">
    <location>
        <begin position="53"/>
        <end position="118"/>
    </location>
</feature>
<name>A0AAV4GVS6_9GAST</name>
<protein>
    <submittedName>
        <fullName evidence="2">CAI-1 autoinducer sensor kinase/phosphatase CqsS</fullName>
    </submittedName>
</protein>
<sequence length="374" mass="40771">MRSGPFTLSTDGSNDQDGVKIFPMVVRTVHPETNSVTSELLSLPVLRESATVASTCDAPRPVASSSATNSSSVPSQGKKRLRTVDERNARDAASHPVRPGCPEAFESVCPAPDQRRRHEPKNKIDRDLITTHIKKYNPAVHHYRRKHAPNRLYLPSDITITDMHADFCTSVQRISLETYRTQVDKMNISFAVLGAKESETCKKHSVHASELENGVECACELCESFVRHKERTALARAACKADAAREPEDFEIITSVDLQKVIMLPRLPGVKSCAFTKRIIAFNETFAGLGKSTNNTAVVWNESISDSVFLASDAIRNLRPATEPEAQENSQTAGNTGEEGAEGELAPPAVGKVGAADHYSDEGEGGHIEPIQTV</sequence>
<evidence type="ECO:0000313" key="3">
    <source>
        <dbReference type="Proteomes" id="UP000762676"/>
    </source>
</evidence>
<reference evidence="2 3" key="1">
    <citation type="journal article" date="2021" name="Elife">
        <title>Chloroplast acquisition without the gene transfer in kleptoplastic sea slugs, Plakobranchus ocellatus.</title>
        <authorList>
            <person name="Maeda T."/>
            <person name="Takahashi S."/>
            <person name="Yoshida T."/>
            <person name="Shimamura S."/>
            <person name="Takaki Y."/>
            <person name="Nagai Y."/>
            <person name="Toyoda A."/>
            <person name="Suzuki Y."/>
            <person name="Arimoto A."/>
            <person name="Ishii H."/>
            <person name="Satoh N."/>
            <person name="Nishiyama T."/>
            <person name="Hasebe M."/>
            <person name="Maruyama T."/>
            <person name="Minagawa J."/>
            <person name="Obokata J."/>
            <person name="Shigenobu S."/>
        </authorList>
    </citation>
    <scope>NUCLEOTIDE SEQUENCE [LARGE SCALE GENOMIC DNA]</scope>
</reference>
<dbReference type="AlphaFoldDB" id="A0AAV4GVS6"/>
<feature type="compositionally biased region" description="Low complexity" evidence="1">
    <location>
        <begin position="332"/>
        <end position="349"/>
    </location>
</feature>
<proteinExistence type="predicted"/>
<feature type="compositionally biased region" description="Basic and acidic residues" evidence="1">
    <location>
        <begin position="358"/>
        <end position="367"/>
    </location>
</feature>
<dbReference type="EMBL" id="BMAT01008599">
    <property type="protein sequence ID" value="GFR89043.1"/>
    <property type="molecule type" value="Genomic_DNA"/>
</dbReference>
<evidence type="ECO:0000313" key="2">
    <source>
        <dbReference type="EMBL" id="GFR89043.1"/>
    </source>
</evidence>
<organism evidence="2 3">
    <name type="scientific">Elysia marginata</name>
    <dbReference type="NCBI Taxonomy" id="1093978"/>
    <lineage>
        <taxon>Eukaryota</taxon>
        <taxon>Metazoa</taxon>
        <taxon>Spiralia</taxon>
        <taxon>Lophotrochozoa</taxon>
        <taxon>Mollusca</taxon>
        <taxon>Gastropoda</taxon>
        <taxon>Heterobranchia</taxon>
        <taxon>Euthyneura</taxon>
        <taxon>Panpulmonata</taxon>
        <taxon>Sacoglossa</taxon>
        <taxon>Placobranchoidea</taxon>
        <taxon>Plakobranchidae</taxon>
        <taxon>Elysia</taxon>
    </lineage>
</organism>
<gene>
    <name evidence="2" type="ORF">ElyMa_004268600</name>
</gene>
<dbReference type="GO" id="GO:0016301">
    <property type="term" value="F:kinase activity"/>
    <property type="evidence" value="ECO:0007669"/>
    <property type="project" value="UniProtKB-KW"/>
</dbReference>
<feature type="region of interest" description="Disordered" evidence="1">
    <location>
        <begin position="320"/>
        <end position="374"/>
    </location>
</feature>